<dbReference type="SUPFAM" id="SSF81606">
    <property type="entry name" value="PP2C-like"/>
    <property type="match status" value="1"/>
</dbReference>
<dbReference type="Gene3D" id="3.60.40.10">
    <property type="entry name" value="PPM-type phosphatase domain"/>
    <property type="match status" value="1"/>
</dbReference>
<evidence type="ECO:0000313" key="3">
    <source>
        <dbReference type="Proteomes" id="UP001315278"/>
    </source>
</evidence>
<dbReference type="SMART" id="SM00331">
    <property type="entry name" value="PP2C_SIG"/>
    <property type="match status" value="1"/>
</dbReference>
<organism evidence="2 3">
    <name type="scientific">Bradyrhizobium jicamae</name>
    <dbReference type="NCBI Taxonomy" id="280332"/>
    <lineage>
        <taxon>Bacteria</taxon>
        <taxon>Pseudomonadati</taxon>
        <taxon>Pseudomonadota</taxon>
        <taxon>Alphaproteobacteria</taxon>
        <taxon>Hyphomicrobiales</taxon>
        <taxon>Nitrobacteraceae</taxon>
        <taxon>Bradyrhizobium</taxon>
    </lineage>
</organism>
<dbReference type="CDD" id="cd16934">
    <property type="entry name" value="HATPase_RsbT-like"/>
    <property type="match status" value="1"/>
</dbReference>
<reference evidence="3" key="1">
    <citation type="journal article" date="2021" name="ISME J.">
        <title>Evolutionary origin and ecological implication of a unique nif island in free-living Bradyrhizobium lineages.</title>
        <authorList>
            <person name="Tao J."/>
        </authorList>
    </citation>
    <scope>NUCLEOTIDE SEQUENCE [LARGE SCALE GENOMIC DNA]</scope>
    <source>
        <strain evidence="3">SZCCT0434</strain>
    </source>
</reference>
<accession>A0ABS5FVW2</accession>
<dbReference type="InterPro" id="IPR003594">
    <property type="entry name" value="HATPase_dom"/>
</dbReference>
<dbReference type="Pfam" id="PF13581">
    <property type="entry name" value="HATPase_c_2"/>
    <property type="match status" value="1"/>
</dbReference>
<dbReference type="Gene3D" id="3.30.565.10">
    <property type="entry name" value="Histidine kinase-like ATPase, C-terminal domain"/>
    <property type="match status" value="1"/>
</dbReference>
<dbReference type="Pfam" id="PF07228">
    <property type="entry name" value="SpoIIE"/>
    <property type="match status" value="1"/>
</dbReference>
<dbReference type="PANTHER" id="PTHR35801:SF1">
    <property type="entry name" value="PHOSPHOSERINE PHOSPHATASE RSBX"/>
    <property type="match status" value="1"/>
</dbReference>
<dbReference type="InterPro" id="IPR039248">
    <property type="entry name" value="Ptase_RsbX"/>
</dbReference>
<evidence type="ECO:0000259" key="1">
    <source>
        <dbReference type="SMART" id="SM00331"/>
    </source>
</evidence>
<comment type="caution">
    <text evidence="2">The sequence shown here is derived from an EMBL/GenBank/DDBJ whole genome shotgun (WGS) entry which is preliminary data.</text>
</comment>
<proteinExistence type="predicted"/>
<dbReference type="SUPFAM" id="SSF55874">
    <property type="entry name" value="ATPase domain of HSP90 chaperone/DNA topoisomerase II/histidine kinase"/>
    <property type="match status" value="1"/>
</dbReference>
<gene>
    <name evidence="2" type="ORF">JQ615_36740</name>
</gene>
<evidence type="ECO:0000313" key="2">
    <source>
        <dbReference type="EMBL" id="MBR0800925.1"/>
    </source>
</evidence>
<dbReference type="PANTHER" id="PTHR35801">
    <property type="entry name" value="PHOSPHOSERINE PHOSPHATASE RSBX"/>
    <property type="match status" value="1"/>
</dbReference>
<keyword evidence="3" id="KW-1185">Reference proteome</keyword>
<dbReference type="EMBL" id="JAFCJH010000066">
    <property type="protein sequence ID" value="MBR0800925.1"/>
    <property type="molecule type" value="Genomic_DNA"/>
</dbReference>
<feature type="domain" description="PPM-type phosphatase" evidence="1">
    <location>
        <begin position="140"/>
        <end position="328"/>
    </location>
</feature>
<dbReference type="Proteomes" id="UP001315278">
    <property type="component" value="Unassembled WGS sequence"/>
</dbReference>
<dbReference type="InterPro" id="IPR036457">
    <property type="entry name" value="PPM-type-like_dom_sf"/>
</dbReference>
<dbReference type="InterPro" id="IPR036890">
    <property type="entry name" value="HATPase_C_sf"/>
</dbReference>
<protein>
    <submittedName>
        <fullName evidence="2">SpoIIE family protein phosphatase</fullName>
    </submittedName>
</protein>
<sequence>MIALAVQDQSQVSETRRRATEIAQRQGFGDSDAGRVALVATELATNILKHGRTGEILVGAYGEGPDGGLELIALDKGPGISNVAASLADGYSTTGTPGKGLGAVVRQSHFVDVASWPGIGTAVLARLKPGQPAEGSSDTSRIGAVSVPKLGEDVCGDSWGVSVGREETTLLVADGLGHGPDAAEAAVEAVRLFHRFIGHRAPVLLDYIHGGLRATRGAAVSVARYQPASGKLIYAGVGNVAGVIAGNGDLRRMVSMPGTAGHNARKIQAFEYPFTTGLVILHSDGIASTWTLERYPNLAARHPTLIAAVLYRDLTRHRDDATVLVAKW</sequence>
<dbReference type="RefSeq" id="WP_212495131.1">
    <property type="nucleotide sequence ID" value="NZ_JAFCJH010000066.1"/>
</dbReference>
<name>A0ABS5FVW2_9BRAD</name>
<dbReference type="InterPro" id="IPR001932">
    <property type="entry name" value="PPM-type_phosphatase-like_dom"/>
</dbReference>